<sequence length="160" mass="18259">MLTHSLGHHSSGLGFATSLSRKSKTHGRMQKTQSQLGEDEILLTSSLPKNILSKLERKYPQNLLFYCENYNNEISAGGSLDKVSQGRRMTRLLFFLLSHHRLVLSFSIFTFWTIRRAECVPSAIRQVCLAMLRLKLLRSFQPFCSFLLLNVYASTKTSNT</sequence>
<proteinExistence type="predicted"/>
<evidence type="ECO:0000256" key="1">
    <source>
        <dbReference type="SAM" id="Phobius"/>
    </source>
</evidence>
<feature type="transmembrane region" description="Helical" evidence="1">
    <location>
        <begin position="92"/>
        <end position="114"/>
    </location>
</feature>
<keyword evidence="1" id="KW-0812">Transmembrane</keyword>
<evidence type="ECO:0000313" key="3">
    <source>
        <dbReference type="Proteomes" id="UP000824120"/>
    </source>
</evidence>
<evidence type="ECO:0000313" key="2">
    <source>
        <dbReference type="EMBL" id="KAG5585257.1"/>
    </source>
</evidence>
<name>A0A9J5XA76_SOLCO</name>
<protein>
    <submittedName>
        <fullName evidence="2">Uncharacterized protein</fullName>
    </submittedName>
</protein>
<dbReference type="EMBL" id="JACXVP010000009">
    <property type="protein sequence ID" value="KAG5585257.1"/>
    <property type="molecule type" value="Genomic_DNA"/>
</dbReference>
<organism evidence="2 3">
    <name type="scientific">Solanum commersonii</name>
    <name type="common">Commerson's wild potato</name>
    <name type="synonym">Commerson's nightshade</name>
    <dbReference type="NCBI Taxonomy" id="4109"/>
    <lineage>
        <taxon>Eukaryota</taxon>
        <taxon>Viridiplantae</taxon>
        <taxon>Streptophyta</taxon>
        <taxon>Embryophyta</taxon>
        <taxon>Tracheophyta</taxon>
        <taxon>Spermatophyta</taxon>
        <taxon>Magnoliopsida</taxon>
        <taxon>eudicotyledons</taxon>
        <taxon>Gunneridae</taxon>
        <taxon>Pentapetalae</taxon>
        <taxon>asterids</taxon>
        <taxon>lamiids</taxon>
        <taxon>Solanales</taxon>
        <taxon>Solanaceae</taxon>
        <taxon>Solanoideae</taxon>
        <taxon>Solaneae</taxon>
        <taxon>Solanum</taxon>
    </lineage>
</organism>
<accession>A0A9J5XA76</accession>
<reference evidence="2 3" key="1">
    <citation type="submission" date="2020-09" db="EMBL/GenBank/DDBJ databases">
        <title>De no assembly of potato wild relative species, Solanum commersonii.</title>
        <authorList>
            <person name="Cho K."/>
        </authorList>
    </citation>
    <scope>NUCLEOTIDE SEQUENCE [LARGE SCALE GENOMIC DNA]</scope>
    <source>
        <strain evidence="2">LZ3.2</strain>
        <tissue evidence="2">Leaf</tissue>
    </source>
</reference>
<comment type="caution">
    <text evidence="2">The sequence shown here is derived from an EMBL/GenBank/DDBJ whole genome shotgun (WGS) entry which is preliminary data.</text>
</comment>
<gene>
    <name evidence="2" type="ORF">H5410_045691</name>
</gene>
<keyword evidence="3" id="KW-1185">Reference proteome</keyword>
<keyword evidence="1" id="KW-0472">Membrane</keyword>
<dbReference type="Proteomes" id="UP000824120">
    <property type="component" value="Chromosome 9"/>
</dbReference>
<keyword evidence="1" id="KW-1133">Transmembrane helix</keyword>
<dbReference type="AlphaFoldDB" id="A0A9J5XA76"/>